<sequence length="118" mass="13598">MARVTRLKRVYDAAEADDGWRVLVDRLWPRGVSRERAALDAWAKDVAPSPELRTAWHRDPARFEEFAQRYRDELDANPAVDELRAALAEHAVVTLVYGARDPEHNHAVVLRDHLEEHP</sequence>
<proteinExistence type="predicted"/>
<dbReference type="PANTHER" id="PTHR36849">
    <property type="entry name" value="CYTOPLASMIC PROTEIN-RELATED"/>
    <property type="match status" value="1"/>
</dbReference>
<dbReference type="Pfam" id="PF22752">
    <property type="entry name" value="DUF488-N3i"/>
    <property type="match status" value="1"/>
</dbReference>
<gene>
    <name evidence="1" type="ORF">GCM10017576_00150</name>
</gene>
<dbReference type="InterPro" id="IPR052552">
    <property type="entry name" value="YeaO-like"/>
</dbReference>
<dbReference type="AlphaFoldDB" id="A0A9W6H068"/>
<dbReference type="EMBL" id="BSEJ01000001">
    <property type="protein sequence ID" value="GLJ59886.1"/>
    <property type="molecule type" value="Genomic_DNA"/>
</dbReference>
<reference evidence="1" key="2">
    <citation type="submission" date="2023-01" db="EMBL/GenBank/DDBJ databases">
        <authorList>
            <person name="Sun Q."/>
            <person name="Evtushenko L."/>
        </authorList>
    </citation>
    <scope>NUCLEOTIDE SEQUENCE</scope>
    <source>
        <strain evidence="1">VKM Ac-1020</strain>
    </source>
</reference>
<organism evidence="1 2">
    <name type="scientific">Microbacterium barkeri</name>
    <dbReference type="NCBI Taxonomy" id="33917"/>
    <lineage>
        <taxon>Bacteria</taxon>
        <taxon>Bacillati</taxon>
        <taxon>Actinomycetota</taxon>
        <taxon>Actinomycetes</taxon>
        <taxon>Micrococcales</taxon>
        <taxon>Microbacteriaceae</taxon>
        <taxon>Microbacterium</taxon>
    </lineage>
</organism>
<reference evidence="1" key="1">
    <citation type="journal article" date="2014" name="Int. J. Syst. Evol. Microbiol.">
        <title>Complete genome sequence of Corynebacterium casei LMG S-19264T (=DSM 44701T), isolated from a smear-ripened cheese.</title>
        <authorList>
            <consortium name="US DOE Joint Genome Institute (JGI-PGF)"/>
            <person name="Walter F."/>
            <person name="Albersmeier A."/>
            <person name="Kalinowski J."/>
            <person name="Ruckert C."/>
        </authorList>
    </citation>
    <scope>NUCLEOTIDE SEQUENCE</scope>
    <source>
        <strain evidence="1">VKM Ac-1020</strain>
    </source>
</reference>
<dbReference type="PANTHER" id="PTHR36849:SF1">
    <property type="entry name" value="CYTOPLASMIC PROTEIN"/>
    <property type="match status" value="1"/>
</dbReference>
<keyword evidence="2" id="KW-1185">Reference proteome</keyword>
<evidence type="ECO:0000313" key="2">
    <source>
        <dbReference type="Proteomes" id="UP001142462"/>
    </source>
</evidence>
<comment type="caution">
    <text evidence="1">The sequence shown here is derived from an EMBL/GenBank/DDBJ whole genome shotgun (WGS) entry which is preliminary data.</text>
</comment>
<evidence type="ECO:0000313" key="1">
    <source>
        <dbReference type="EMBL" id="GLJ59886.1"/>
    </source>
</evidence>
<name>A0A9W6H068_9MICO</name>
<dbReference type="RefSeq" id="WP_271171626.1">
    <property type="nucleotide sequence ID" value="NZ_BSEJ01000001.1"/>
</dbReference>
<protein>
    <submittedName>
        <fullName evidence="1">Uncharacterized protein</fullName>
    </submittedName>
</protein>
<dbReference type="Proteomes" id="UP001142462">
    <property type="component" value="Unassembled WGS sequence"/>
</dbReference>
<accession>A0A9W6H068</accession>